<dbReference type="PANTHER" id="PTHR42208">
    <property type="entry name" value="HEAVY METAL TRANSPORTER-RELATED"/>
    <property type="match status" value="1"/>
</dbReference>
<feature type="transmembrane region" description="Helical" evidence="1">
    <location>
        <begin position="166"/>
        <end position="189"/>
    </location>
</feature>
<feature type="domain" description="Urease accessory protein UreH-like transmembrane" evidence="2">
    <location>
        <begin position="21"/>
        <end position="238"/>
    </location>
</feature>
<name>A0A7X0AY18_9PROT</name>
<dbReference type="PANTHER" id="PTHR42208:SF1">
    <property type="entry name" value="HEAVY METAL TRANSPORTER"/>
    <property type="match status" value="1"/>
</dbReference>
<organism evidence="3 4">
    <name type="scientific">Nitrospirillum iridis</name>
    <dbReference type="NCBI Taxonomy" id="765888"/>
    <lineage>
        <taxon>Bacteria</taxon>
        <taxon>Pseudomonadati</taxon>
        <taxon>Pseudomonadota</taxon>
        <taxon>Alphaproteobacteria</taxon>
        <taxon>Rhodospirillales</taxon>
        <taxon>Azospirillaceae</taxon>
        <taxon>Nitrospirillum</taxon>
    </lineage>
</organism>
<keyword evidence="1" id="KW-0472">Membrane</keyword>
<dbReference type="AlphaFoldDB" id="A0A7X0AY18"/>
<dbReference type="Proteomes" id="UP000539175">
    <property type="component" value="Unassembled WGS sequence"/>
</dbReference>
<feature type="transmembrane region" description="Helical" evidence="1">
    <location>
        <begin position="229"/>
        <end position="253"/>
    </location>
</feature>
<feature type="transmembrane region" description="Helical" evidence="1">
    <location>
        <begin position="12"/>
        <end position="31"/>
    </location>
</feature>
<evidence type="ECO:0000313" key="4">
    <source>
        <dbReference type="Proteomes" id="UP000539175"/>
    </source>
</evidence>
<feature type="transmembrane region" description="Helical" evidence="1">
    <location>
        <begin position="195"/>
        <end position="217"/>
    </location>
</feature>
<keyword evidence="1" id="KW-0812">Transmembrane</keyword>
<evidence type="ECO:0000259" key="2">
    <source>
        <dbReference type="Pfam" id="PF13386"/>
    </source>
</evidence>
<protein>
    <recommendedName>
        <fullName evidence="2">Urease accessory protein UreH-like transmembrane domain-containing protein</fullName>
    </recommendedName>
</protein>
<feature type="transmembrane region" description="Helical" evidence="1">
    <location>
        <begin position="74"/>
        <end position="92"/>
    </location>
</feature>
<reference evidence="3 4" key="1">
    <citation type="submission" date="2020-08" db="EMBL/GenBank/DDBJ databases">
        <title>Genomic Encyclopedia of Type Strains, Phase IV (KMG-IV): sequencing the most valuable type-strain genomes for metagenomic binning, comparative biology and taxonomic classification.</title>
        <authorList>
            <person name="Goeker M."/>
        </authorList>
    </citation>
    <scope>NUCLEOTIDE SEQUENCE [LARGE SCALE GENOMIC DNA]</scope>
    <source>
        <strain evidence="3 4">DSM 22198</strain>
    </source>
</reference>
<dbReference type="Pfam" id="PF13386">
    <property type="entry name" value="DsbD_2"/>
    <property type="match status" value="1"/>
</dbReference>
<comment type="caution">
    <text evidence="3">The sequence shown here is derived from an EMBL/GenBank/DDBJ whole genome shotgun (WGS) entry which is preliminary data.</text>
</comment>
<evidence type="ECO:0000313" key="3">
    <source>
        <dbReference type="EMBL" id="MBB6251852.1"/>
    </source>
</evidence>
<gene>
    <name evidence="3" type="ORF">FHS74_002412</name>
</gene>
<dbReference type="EMBL" id="JACIIZ010000006">
    <property type="protein sequence ID" value="MBB6251852.1"/>
    <property type="molecule type" value="Genomic_DNA"/>
</dbReference>
<accession>A0A7X0AY18</accession>
<dbReference type="RefSeq" id="WP_184800681.1">
    <property type="nucleotide sequence ID" value="NZ_JACIIZ010000006.1"/>
</dbReference>
<dbReference type="InterPro" id="IPR039447">
    <property type="entry name" value="UreH-like_TM_dom"/>
</dbReference>
<proteinExistence type="predicted"/>
<feature type="transmembrane region" description="Helical" evidence="1">
    <location>
        <begin position="99"/>
        <end position="116"/>
    </location>
</feature>
<sequence length="258" mass="26074">MHDHLSMLQSAPLSLPALMAAVFMAGLTGGFGHCVGMCGPFVLAQVGAAPGRAGGPALLRAAGGLLLPYHLGRMTTYAALGAVAGGLSSLVVQVTEYRWLLALFLGVAAALFLRQGLAGLGRVAPRLLRLLPAGRLSLGTVGAARLTAALARPLRPLFADPRGLNGYFLGILLGFIPCGMVYAALAAAVSSGSALGGALVLAAFALGTVPSLMTVAVAGRAVGRQFGAYAAWVTPPLMLLNAALLFSLAFGVLDKAPF</sequence>
<evidence type="ECO:0000256" key="1">
    <source>
        <dbReference type="SAM" id="Phobius"/>
    </source>
</evidence>
<keyword evidence="1" id="KW-1133">Transmembrane helix</keyword>
<keyword evidence="4" id="KW-1185">Reference proteome</keyword>